<dbReference type="EMBL" id="CM004469">
    <property type="protein sequence ID" value="OCT92190.1"/>
    <property type="molecule type" value="Genomic_DNA"/>
</dbReference>
<dbReference type="InterPro" id="IPR000305">
    <property type="entry name" value="GIY-YIG_endonuc"/>
</dbReference>
<reference evidence="3" key="1">
    <citation type="journal article" date="2016" name="Nature">
        <title>Genome evolution in the allotetraploid frog Xenopus laevis.</title>
        <authorList>
            <person name="Session A.M."/>
            <person name="Uno Y."/>
            <person name="Kwon T."/>
            <person name="Chapman J.A."/>
            <person name="Toyoda A."/>
            <person name="Takahashi S."/>
            <person name="Fukui A."/>
            <person name="Hikosaka A."/>
            <person name="Suzuki A."/>
            <person name="Kondo M."/>
            <person name="van Heeringen S.J."/>
            <person name="Quigley I."/>
            <person name="Heinz S."/>
            <person name="Ogino H."/>
            <person name="Ochi H."/>
            <person name="Hellsten U."/>
            <person name="Lyons J.B."/>
            <person name="Simakov O."/>
            <person name="Putnam N."/>
            <person name="Stites J."/>
            <person name="Kuroki Y."/>
            <person name="Tanaka T."/>
            <person name="Michiue T."/>
            <person name="Watanabe M."/>
            <person name="Bogdanovic O."/>
            <person name="Lister R."/>
            <person name="Georgiou G."/>
            <person name="Paranjpe S.S."/>
            <person name="van Kruijsbergen I."/>
            <person name="Shu S."/>
            <person name="Carlson J."/>
            <person name="Kinoshita T."/>
            <person name="Ohta Y."/>
            <person name="Mawaribuchi S."/>
            <person name="Jenkins J."/>
            <person name="Grimwood J."/>
            <person name="Schmutz J."/>
            <person name="Mitros T."/>
            <person name="Mozaffari S.V."/>
            <person name="Suzuki Y."/>
            <person name="Haramoto Y."/>
            <person name="Yamamoto T.S."/>
            <person name="Takagi C."/>
            <person name="Heald R."/>
            <person name="Miller K."/>
            <person name="Haudenschild C."/>
            <person name="Kitzman J."/>
            <person name="Nakayama T."/>
            <person name="Izutsu Y."/>
            <person name="Robert J."/>
            <person name="Fortriede J."/>
            <person name="Burns K."/>
            <person name="Lotay V."/>
            <person name="Karimi K."/>
            <person name="Yasuoka Y."/>
            <person name="Dichmann D.S."/>
            <person name="Flajnik M.F."/>
            <person name="Houston D.W."/>
            <person name="Shendure J."/>
            <person name="DuPasquier L."/>
            <person name="Vize P.D."/>
            <person name="Zorn A.M."/>
            <person name="Ito M."/>
            <person name="Marcotte E.M."/>
            <person name="Wallingford J.B."/>
            <person name="Ito Y."/>
            <person name="Asashima M."/>
            <person name="Ueno N."/>
            <person name="Matsuda Y."/>
            <person name="Veenstra G.J."/>
            <person name="Fujiyama A."/>
            <person name="Harland R.M."/>
            <person name="Taira M."/>
            <person name="Rokhsar D.S."/>
        </authorList>
    </citation>
    <scope>NUCLEOTIDE SEQUENCE [LARGE SCALE GENOMIC DNA]</scope>
    <source>
        <strain evidence="3">J</strain>
    </source>
</reference>
<evidence type="ECO:0000313" key="2">
    <source>
        <dbReference type="EMBL" id="OCT92190.1"/>
    </source>
</evidence>
<dbReference type="PANTHER" id="PTHR21301">
    <property type="entry name" value="REVERSE TRANSCRIPTASE"/>
    <property type="match status" value="1"/>
</dbReference>
<dbReference type="Proteomes" id="UP000694892">
    <property type="component" value="Chromosome 2S"/>
</dbReference>
<organism evidence="2 3">
    <name type="scientific">Xenopus laevis</name>
    <name type="common">African clawed frog</name>
    <dbReference type="NCBI Taxonomy" id="8355"/>
    <lineage>
        <taxon>Eukaryota</taxon>
        <taxon>Metazoa</taxon>
        <taxon>Chordata</taxon>
        <taxon>Craniata</taxon>
        <taxon>Vertebrata</taxon>
        <taxon>Euteleostomi</taxon>
        <taxon>Amphibia</taxon>
        <taxon>Batrachia</taxon>
        <taxon>Anura</taxon>
        <taxon>Pipoidea</taxon>
        <taxon>Pipidae</taxon>
        <taxon>Xenopodinae</taxon>
        <taxon>Xenopus</taxon>
        <taxon>Xenopus</taxon>
    </lineage>
</organism>
<proteinExistence type="predicted"/>
<dbReference type="PROSITE" id="PS50164">
    <property type="entry name" value="GIY_YIG"/>
    <property type="match status" value="1"/>
</dbReference>
<gene>
    <name evidence="2" type="ORF">XELAEV_18015246mg</name>
</gene>
<name>A0A974DJ97_XENLA</name>
<dbReference type="AlphaFoldDB" id="A0A974DJ97"/>
<evidence type="ECO:0000313" key="3">
    <source>
        <dbReference type="Proteomes" id="UP000694892"/>
    </source>
</evidence>
<evidence type="ECO:0000259" key="1">
    <source>
        <dbReference type="PROSITE" id="PS50164"/>
    </source>
</evidence>
<dbReference type="InterPro" id="IPR035901">
    <property type="entry name" value="GIY-YIG_endonuc_sf"/>
</dbReference>
<protein>
    <recommendedName>
        <fullName evidence="1">GIY-YIG domain-containing protein</fullName>
    </recommendedName>
</protein>
<dbReference type="PANTHER" id="PTHR21301:SF12">
    <property type="match status" value="1"/>
</dbReference>
<sequence>MNKAPASLLASLRARRITSSNEKYWKAASTLLDWFKAKGFSERSLIDTAKQVGEMPRSTLLTQNKKAEGKDFPLSIPFGAVYMLKCPCGKGYVGQTSSQIKTRIKEHRGDIKNFKANSYTDTQVSRHFSQNRHNMSQLK</sequence>
<accession>A0A974DJ97</accession>
<feature type="domain" description="GIY-YIG" evidence="1">
    <location>
        <begin position="77"/>
        <end position="139"/>
    </location>
</feature>
<dbReference type="Gene3D" id="3.40.1440.10">
    <property type="entry name" value="GIY-YIG endonuclease"/>
    <property type="match status" value="1"/>
</dbReference>